<keyword evidence="7" id="KW-0496">Mitochondrion</keyword>
<evidence type="ECO:0000256" key="11">
    <source>
        <dbReference type="RuleBase" id="RU004001"/>
    </source>
</evidence>
<dbReference type="PANTHER" id="PTHR11693">
    <property type="entry name" value="ATP SYNTHASE GAMMA CHAIN"/>
    <property type="match status" value="1"/>
</dbReference>
<accession>A0A8S4GBJ4</accession>
<keyword evidence="4 11" id="KW-0375">Hydrogen ion transport</keyword>
<comment type="caution">
    <text evidence="12">The sequence shown here is derived from an EMBL/GenBank/DDBJ whole genome shotgun (WGS) entry which is preliminary data.</text>
</comment>
<dbReference type="InterPro" id="IPR035968">
    <property type="entry name" value="ATP_synth_F1_ATPase_gsu"/>
</dbReference>
<dbReference type="PIRSF" id="PIRSF039089">
    <property type="entry name" value="ATP_synthase_gamma"/>
    <property type="match status" value="1"/>
</dbReference>
<keyword evidence="6 11" id="KW-0406">Ion transport</keyword>
<name>A0A8S4GBJ4_PLUXY</name>
<keyword evidence="13" id="KW-1185">Reference proteome</keyword>
<reference evidence="12" key="1">
    <citation type="submission" date="2020-11" db="EMBL/GenBank/DDBJ databases">
        <authorList>
            <person name="Whiteford S."/>
        </authorList>
    </citation>
    <scope>NUCLEOTIDE SEQUENCE</scope>
</reference>
<dbReference type="Gene3D" id="3.40.1380.10">
    <property type="match status" value="1"/>
</dbReference>
<evidence type="ECO:0000256" key="7">
    <source>
        <dbReference type="ARBA" id="ARBA00023128"/>
    </source>
</evidence>
<evidence type="ECO:0000313" key="13">
    <source>
        <dbReference type="Proteomes" id="UP000653454"/>
    </source>
</evidence>
<dbReference type="PANTHER" id="PTHR11693:SF22">
    <property type="entry name" value="ATP SYNTHASE SUBUNIT GAMMA, MITOCHONDRIAL"/>
    <property type="match status" value="1"/>
</dbReference>
<evidence type="ECO:0000313" key="12">
    <source>
        <dbReference type="EMBL" id="CAG9137284.1"/>
    </source>
</evidence>
<dbReference type="PRINTS" id="PR00126">
    <property type="entry name" value="ATPASEGAMMA"/>
</dbReference>
<evidence type="ECO:0000256" key="8">
    <source>
        <dbReference type="ARBA" id="ARBA00023136"/>
    </source>
</evidence>
<dbReference type="AlphaFoldDB" id="A0A8S4GBJ4"/>
<evidence type="ECO:0000256" key="6">
    <source>
        <dbReference type="ARBA" id="ARBA00023065"/>
    </source>
</evidence>
<evidence type="ECO:0000256" key="5">
    <source>
        <dbReference type="ARBA" id="ARBA00022792"/>
    </source>
</evidence>
<proteinExistence type="inferred from homology"/>
<dbReference type="FunFam" id="3.40.1380.10:FF:000003">
    <property type="entry name" value="ATP synthase subunit gamma"/>
    <property type="match status" value="1"/>
</dbReference>
<keyword evidence="8" id="KW-0472">Membrane</keyword>
<dbReference type="InterPro" id="IPR000131">
    <property type="entry name" value="ATP_synth_F1_gsu"/>
</dbReference>
<gene>
    <name evidence="12" type="ORF">PLXY2_LOCUS15533</name>
</gene>
<dbReference type="PROSITE" id="PS00153">
    <property type="entry name" value="ATPASE_GAMMA"/>
    <property type="match status" value="1"/>
</dbReference>
<comment type="subcellular location">
    <subcellularLocation>
        <location evidence="1">Mitochondrion inner membrane</location>
        <topology evidence="1">Peripheral membrane protein</topology>
    </subcellularLocation>
</comment>
<keyword evidence="10 11" id="KW-0066">ATP synthesis</keyword>
<evidence type="ECO:0000256" key="1">
    <source>
        <dbReference type="ARBA" id="ARBA00004637"/>
    </source>
</evidence>
<dbReference type="Gene3D" id="1.10.287.80">
    <property type="entry name" value="ATP synthase, gamma subunit, helix hairpin domain"/>
    <property type="match status" value="2"/>
</dbReference>
<keyword evidence="5" id="KW-0999">Mitochondrion inner membrane</keyword>
<comment type="similarity">
    <text evidence="2 11">Belongs to the ATPase gamma chain family.</text>
</comment>
<evidence type="ECO:0000256" key="3">
    <source>
        <dbReference type="ARBA" id="ARBA00022448"/>
    </source>
</evidence>
<keyword evidence="9 11" id="KW-0139">CF(1)</keyword>
<dbReference type="InterPro" id="IPR023632">
    <property type="entry name" value="ATP_synth_F1_gsu_CS"/>
</dbReference>
<comment type="subunit">
    <text evidence="11">F-type ATPases have 2 components, CF(1) - the catalytic core - and CF(0) - the membrane proton channel. CF(1) and CF(0) have multiple subunits.</text>
</comment>
<dbReference type="EMBL" id="CAJHNJ030000202">
    <property type="protein sequence ID" value="CAG9137284.1"/>
    <property type="molecule type" value="Genomic_DNA"/>
</dbReference>
<protein>
    <recommendedName>
        <fullName evidence="11">ATP synthase subunit gamma</fullName>
    </recommendedName>
</protein>
<evidence type="ECO:0000256" key="4">
    <source>
        <dbReference type="ARBA" id="ARBA00022781"/>
    </source>
</evidence>
<keyword evidence="3 11" id="KW-0813">Transport</keyword>
<dbReference type="NCBIfam" id="TIGR01146">
    <property type="entry name" value="ATPsyn_F1gamma"/>
    <property type="match status" value="1"/>
</dbReference>
<dbReference type="Proteomes" id="UP000653454">
    <property type="component" value="Unassembled WGS sequence"/>
</dbReference>
<sequence length="311" mass="34629">MVQLKQVVIRLKSINNIQKITKTMKMVSASKFTRAERELAAAVPFGYAPRKFYQSTHLVLGPVDEGDSKEKFKLKDAEQTPAVAAPPPVEKTPEEIEKEAKMRRLYVAVTSDRGLCGGVHSGVARRIRRDLTARGADRPGQRLVCIGDKSRGMLRRTFSHQMLVSVKDIGRTAPVFADASTVAAAIAEAQFTYDIGDIYYNKYHSPVKYELSTVPFFNKDKIEVAPNILMFDDLDPDSIESYAEWTVAALLYYAMKQSAASEQSARMAAMDNATKNANDMIKKLTLLYNRTRQAVITRELIEIISGAAALK</sequence>
<dbReference type="CDD" id="cd12151">
    <property type="entry name" value="F1-ATPase_gamma"/>
    <property type="match status" value="1"/>
</dbReference>
<dbReference type="FunFam" id="1.10.287.80:FF:000001">
    <property type="entry name" value="ATP synthase gamma chain"/>
    <property type="match status" value="1"/>
</dbReference>
<evidence type="ECO:0000256" key="9">
    <source>
        <dbReference type="ARBA" id="ARBA00023196"/>
    </source>
</evidence>
<dbReference type="GO" id="GO:0046933">
    <property type="term" value="F:proton-transporting ATP synthase activity, rotational mechanism"/>
    <property type="evidence" value="ECO:0007669"/>
    <property type="project" value="InterPro"/>
</dbReference>
<evidence type="ECO:0000256" key="10">
    <source>
        <dbReference type="ARBA" id="ARBA00023310"/>
    </source>
</evidence>
<organism evidence="12 13">
    <name type="scientific">Plutella xylostella</name>
    <name type="common">Diamondback moth</name>
    <name type="synonym">Plutella maculipennis</name>
    <dbReference type="NCBI Taxonomy" id="51655"/>
    <lineage>
        <taxon>Eukaryota</taxon>
        <taxon>Metazoa</taxon>
        <taxon>Ecdysozoa</taxon>
        <taxon>Arthropoda</taxon>
        <taxon>Hexapoda</taxon>
        <taxon>Insecta</taxon>
        <taxon>Pterygota</taxon>
        <taxon>Neoptera</taxon>
        <taxon>Endopterygota</taxon>
        <taxon>Lepidoptera</taxon>
        <taxon>Glossata</taxon>
        <taxon>Ditrysia</taxon>
        <taxon>Yponomeutoidea</taxon>
        <taxon>Plutellidae</taxon>
        <taxon>Plutella</taxon>
    </lineage>
</organism>
<dbReference type="OrthoDB" id="239812at2759"/>
<dbReference type="SUPFAM" id="SSF52943">
    <property type="entry name" value="ATP synthase (F1-ATPase), gamma subunit"/>
    <property type="match status" value="1"/>
</dbReference>
<dbReference type="GO" id="GO:0045259">
    <property type="term" value="C:proton-transporting ATP synthase complex"/>
    <property type="evidence" value="ECO:0007669"/>
    <property type="project" value="UniProtKB-KW"/>
</dbReference>
<dbReference type="Pfam" id="PF00231">
    <property type="entry name" value="ATP-synt"/>
    <property type="match status" value="1"/>
</dbReference>
<dbReference type="GO" id="GO:0005743">
    <property type="term" value="C:mitochondrial inner membrane"/>
    <property type="evidence" value="ECO:0007669"/>
    <property type="project" value="UniProtKB-SubCell"/>
</dbReference>
<evidence type="ECO:0000256" key="2">
    <source>
        <dbReference type="ARBA" id="ARBA00007681"/>
    </source>
</evidence>